<dbReference type="PROSITE" id="PS51746">
    <property type="entry name" value="PPM_2"/>
    <property type="match status" value="1"/>
</dbReference>
<evidence type="ECO:0000313" key="4">
    <source>
        <dbReference type="Proteomes" id="UP000593626"/>
    </source>
</evidence>
<dbReference type="Pfam" id="PF08673">
    <property type="entry name" value="RsbU_N"/>
    <property type="match status" value="1"/>
</dbReference>
<dbReference type="PANTHER" id="PTHR43156">
    <property type="entry name" value="STAGE II SPORULATION PROTEIN E-RELATED"/>
    <property type="match status" value="1"/>
</dbReference>
<dbReference type="InterPro" id="IPR014787">
    <property type="entry name" value="PSer_Pase_RsbU_N"/>
</dbReference>
<keyword evidence="4" id="KW-1185">Reference proteome</keyword>
<dbReference type="GO" id="GO:0016791">
    <property type="term" value="F:phosphatase activity"/>
    <property type="evidence" value="ECO:0007669"/>
    <property type="project" value="TreeGrafter"/>
</dbReference>
<dbReference type="InterPro" id="IPR052016">
    <property type="entry name" value="Bact_Sigma-Reg"/>
</dbReference>
<reference evidence="3 4" key="1">
    <citation type="submission" date="2019-07" db="EMBL/GenBank/DDBJ databases">
        <title>Genome sequence of 2 isolates from Red Sea Mangroves.</title>
        <authorList>
            <person name="Sefrji F."/>
            <person name="Michoud G."/>
            <person name="Merlino G."/>
            <person name="Daffonchio D."/>
        </authorList>
    </citation>
    <scope>NUCLEOTIDE SEQUENCE [LARGE SCALE GENOMIC DNA]</scope>
    <source>
        <strain evidence="3 4">R1DC41</strain>
    </source>
</reference>
<dbReference type="PANTHER" id="PTHR43156:SF15">
    <property type="entry name" value="PHOSPHOSERINE PHOSPHATASE RSBU"/>
    <property type="match status" value="1"/>
</dbReference>
<protein>
    <submittedName>
        <fullName evidence="3">PP2C family protein-serine/threonine phosphatase</fullName>
    </submittedName>
</protein>
<keyword evidence="1" id="KW-0378">Hydrolase</keyword>
<evidence type="ECO:0000259" key="2">
    <source>
        <dbReference type="PROSITE" id="PS51746"/>
    </source>
</evidence>
<dbReference type="RefSeq" id="WP_239672877.1">
    <property type="nucleotide sequence ID" value="NZ_CP049742.1"/>
</dbReference>
<dbReference type="Gene3D" id="1.10.1240.30">
    <property type="entry name" value="KaiA/RbsU domain"/>
    <property type="match status" value="1"/>
</dbReference>
<dbReference type="Gene3D" id="3.60.40.10">
    <property type="entry name" value="PPM-type phosphatase domain"/>
    <property type="match status" value="1"/>
</dbReference>
<dbReference type="InterPro" id="IPR017944">
    <property type="entry name" value="KaiA/RbsU_helical_domain_sf"/>
</dbReference>
<sequence length="334" mass="38305">MDFKESMQAMYAEMVKRYMEQPSENGLYDGQKFSRQSIEHQISPEEIISIHKQILQESGVSGHVINSFDILLEVMMGYGLAYQEHQSLRSKQKELRSELEVAANMQQSLLQSHIPNVKGLDLGVISVPAKQMSGDYYHFIEDGNGALGIAVADIIGKGIPAALCMSMIKYAMDSIPDDRHSPAYILQSLNRVVEQNVDSHMFISMIYGLYNQKMETFLYASAGHEPGFYYHAEEDEFHDLTAKGLLLGVNKRVRYETYSKKLEAGDMIILFSDGVTECRTDDGFLEREDVIHYIRKYFHLPAQELVNHIYKDLEKLQDFELRDDFTLIVMKKEE</sequence>
<dbReference type="SUPFAM" id="SSF101215">
    <property type="entry name" value="KaiA/RbsU domain"/>
    <property type="match status" value="1"/>
</dbReference>
<dbReference type="EMBL" id="CP049742">
    <property type="protein sequence ID" value="QPC48193.1"/>
    <property type="molecule type" value="Genomic_DNA"/>
</dbReference>
<evidence type="ECO:0000313" key="3">
    <source>
        <dbReference type="EMBL" id="QPC48193.1"/>
    </source>
</evidence>
<dbReference type="InterPro" id="IPR001932">
    <property type="entry name" value="PPM-type_phosphatase-like_dom"/>
</dbReference>
<dbReference type="KEGG" id="mcui:G8O30_15265"/>
<feature type="domain" description="PPM-type phosphatase" evidence="2">
    <location>
        <begin position="121"/>
        <end position="332"/>
    </location>
</feature>
<dbReference type="SUPFAM" id="SSF81606">
    <property type="entry name" value="PP2C-like"/>
    <property type="match status" value="1"/>
</dbReference>
<gene>
    <name evidence="3" type="ORF">G8O30_15265</name>
</gene>
<name>A0A7S8CE75_9BACI</name>
<organism evidence="3 4">
    <name type="scientific">Mangrovibacillus cuniculi</name>
    <dbReference type="NCBI Taxonomy" id="2593652"/>
    <lineage>
        <taxon>Bacteria</taxon>
        <taxon>Bacillati</taxon>
        <taxon>Bacillota</taxon>
        <taxon>Bacilli</taxon>
        <taxon>Bacillales</taxon>
        <taxon>Bacillaceae</taxon>
        <taxon>Mangrovibacillus</taxon>
    </lineage>
</organism>
<dbReference type="InterPro" id="IPR036457">
    <property type="entry name" value="PPM-type-like_dom_sf"/>
</dbReference>
<dbReference type="Pfam" id="PF07228">
    <property type="entry name" value="SpoIIE"/>
    <property type="match status" value="1"/>
</dbReference>
<dbReference type="AlphaFoldDB" id="A0A7S8CE75"/>
<dbReference type="SMART" id="SM00331">
    <property type="entry name" value="PP2C_SIG"/>
    <property type="match status" value="1"/>
</dbReference>
<proteinExistence type="predicted"/>
<dbReference type="FunFam" id="3.60.40.10:FF:000045">
    <property type="entry name" value="Stage II sporulation protein E"/>
    <property type="match status" value="1"/>
</dbReference>
<dbReference type="Proteomes" id="UP000593626">
    <property type="component" value="Chromosome"/>
</dbReference>
<accession>A0A7S8CE75</accession>
<evidence type="ECO:0000256" key="1">
    <source>
        <dbReference type="ARBA" id="ARBA00022801"/>
    </source>
</evidence>